<dbReference type="Pfam" id="PF12833">
    <property type="entry name" value="HTH_18"/>
    <property type="match status" value="1"/>
</dbReference>
<dbReference type="Pfam" id="PF12625">
    <property type="entry name" value="Arabinose_bd"/>
    <property type="match status" value="1"/>
</dbReference>
<dbReference type="GO" id="GO:0005829">
    <property type="term" value="C:cytosol"/>
    <property type="evidence" value="ECO:0007669"/>
    <property type="project" value="TreeGrafter"/>
</dbReference>
<feature type="domain" description="HTH araC/xylS-type" evidence="4">
    <location>
        <begin position="282"/>
        <end position="380"/>
    </location>
</feature>
<keyword evidence="3" id="KW-0804">Transcription</keyword>
<protein>
    <submittedName>
        <fullName evidence="5">AraC family transcriptional regulator</fullName>
    </submittedName>
</protein>
<evidence type="ECO:0000313" key="6">
    <source>
        <dbReference type="Proteomes" id="UP000284605"/>
    </source>
</evidence>
<dbReference type="InterPro" id="IPR020449">
    <property type="entry name" value="Tscrpt_reg_AraC-type_HTH"/>
</dbReference>
<organism evidence="5 6">
    <name type="scientific">Oleomonas cavernae</name>
    <dbReference type="NCBI Taxonomy" id="2320859"/>
    <lineage>
        <taxon>Bacteria</taxon>
        <taxon>Pseudomonadati</taxon>
        <taxon>Pseudomonadota</taxon>
        <taxon>Alphaproteobacteria</taxon>
        <taxon>Acetobacterales</taxon>
        <taxon>Acetobacteraceae</taxon>
        <taxon>Oleomonas</taxon>
    </lineage>
</organism>
<dbReference type="EMBL" id="QYUK01000011">
    <property type="protein sequence ID" value="RJF86270.1"/>
    <property type="molecule type" value="Genomic_DNA"/>
</dbReference>
<dbReference type="PROSITE" id="PS01124">
    <property type="entry name" value="HTH_ARAC_FAMILY_2"/>
    <property type="match status" value="1"/>
</dbReference>
<evidence type="ECO:0000256" key="1">
    <source>
        <dbReference type="ARBA" id="ARBA00023015"/>
    </source>
</evidence>
<dbReference type="Gene3D" id="1.10.10.60">
    <property type="entry name" value="Homeodomain-like"/>
    <property type="match status" value="1"/>
</dbReference>
<keyword evidence="2" id="KW-0238">DNA-binding</keyword>
<proteinExistence type="predicted"/>
<dbReference type="SUPFAM" id="SSF46689">
    <property type="entry name" value="Homeodomain-like"/>
    <property type="match status" value="1"/>
</dbReference>
<evidence type="ECO:0000313" key="5">
    <source>
        <dbReference type="EMBL" id="RJF86270.1"/>
    </source>
</evidence>
<dbReference type="InterPro" id="IPR032687">
    <property type="entry name" value="AraC-type_N"/>
</dbReference>
<evidence type="ECO:0000256" key="2">
    <source>
        <dbReference type="ARBA" id="ARBA00023125"/>
    </source>
</evidence>
<dbReference type="GO" id="GO:0000976">
    <property type="term" value="F:transcription cis-regulatory region binding"/>
    <property type="evidence" value="ECO:0007669"/>
    <property type="project" value="TreeGrafter"/>
</dbReference>
<evidence type="ECO:0000259" key="4">
    <source>
        <dbReference type="PROSITE" id="PS01124"/>
    </source>
</evidence>
<dbReference type="PANTHER" id="PTHR47894:SF1">
    <property type="entry name" value="HTH-TYPE TRANSCRIPTIONAL REGULATOR VQSM"/>
    <property type="match status" value="1"/>
</dbReference>
<keyword evidence="1" id="KW-0805">Transcription regulation</keyword>
<reference evidence="5 6" key="1">
    <citation type="submission" date="2018-09" db="EMBL/GenBank/DDBJ databases">
        <authorList>
            <person name="Zhu H."/>
        </authorList>
    </citation>
    <scope>NUCLEOTIDE SEQUENCE [LARGE SCALE GENOMIC DNA]</scope>
    <source>
        <strain evidence="5 6">K1W22B-8</strain>
    </source>
</reference>
<name>A0A418W8D2_9PROT</name>
<dbReference type="SMART" id="SM00342">
    <property type="entry name" value="HTH_ARAC"/>
    <property type="match status" value="1"/>
</dbReference>
<dbReference type="GO" id="GO:0003700">
    <property type="term" value="F:DNA-binding transcription factor activity"/>
    <property type="evidence" value="ECO:0007669"/>
    <property type="project" value="InterPro"/>
</dbReference>
<evidence type="ECO:0000256" key="3">
    <source>
        <dbReference type="ARBA" id="ARBA00023163"/>
    </source>
</evidence>
<keyword evidence="6" id="KW-1185">Reference proteome</keyword>
<sequence length="381" mass="42182">MGAGPPLSHGLRMRGAPQPDIAKTCQIIVKFRHNRVGRDWEMTLADAARPDAPTISAAYARLLFDYLRALGLAPASVLPAWQVAEIEAKDSHALTSRANWLGMLGRITGHTDDPDLALKVGEAFRIRHMGVAGYVLVNCATLGEAGQQFGRYHRLMGDVGRSRVHREGDRAEDVFEWAGETPPPAMDQLWAAATVSLGGWLTGRTDLAWEAHFRFPRPARIAEYERIFRATPRFDQPVTKLTFPAWVLDLPIAMGSPELRRLAELQAESALKALAGEPGLLRRTRLVIAENLGLGRASLDQVAPALGLSPRTLHRRLADHGCSFRDLTDAVRRSRAESYLRNPEISLVEIAFMLGYTEQSTFQHAFKRWTGLTPGEFRAAL</sequence>
<comment type="caution">
    <text evidence="5">The sequence shown here is derived from an EMBL/GenBank/DDBJ whole genome shotgun (WGS) entry which is preliminary data.</text>
</comment>
<dbReference type="InterPro" id="IPR018060">
    <property type="entry name" value="HTH_AraC"/>
</dbReference>
<dbReference type="PANTHER" id="PTHR47894">
    <property type="entry name" value="HTH-TYPE TRANSCRIPTIONAL REGULATOR GADX"/>
    <property type="match status" value="1"/>
</dbReference>
<dbReference type="AlphaFoldDB" id="A0A418W8D2"/>
<dbReference type="InterPro" id="IPR009057">
    <property type="entry name" value="Homeodomain-like_sf"/>
</dbReference>
<dbReference type="PRINTS" id="PR00032">
    <property type="entry name" value="HTHARAC"/>
</dbReference>
<accession>A0A418W8D2</accession>
<dbReference type="Proteomes" id="UP000284605">
    <property type="component" value="Unassembled WGS sequence"/>
</dbReference>
<gene>
    <name evidence="5" type="ORF">D3874_03825</name>
</gene>